<gene>
    <name evidence="3" type="ORF">C8A04DRAFT_34518</name>
</gene>
<dbReference type="InterPro" id="IPR040151">
    <property type="entry name" value="Gfd2/YDR514C-like"/>
</dbReference>
<dbReference type="EMBL" id="MU853558">
    <property type="protein sequence ID" value="KAK4146965.1"/>
    <property type="molecule type" value="Genomic_DNA"/>
</dbReference>
<dbReference type="Proteomes" id="UP001302676">
    <property type="component" value="Unassembled WGS sequence"/>
</dbReference>
<sequence>MSDDEFLDRLQEITGQDADVWTDFNPSKWRTLPQFDGASDLDYDLGKDDFYDDADEEDDGNYGSEYDEAPGLLNIHKLTRTERIISKRAAAAAAGGGDGDTSGLSGKLNKAREYAAGEVAFPKAVAKLENHIWKDTGLELGERSDESERFVPWKLIIHYPDLFVGKANGVRAAPLFTLDALHENRVWDLYYIHAPPDMKLKPVIFAPTHQFHHLLDVVNAKLDTQLTIPGGKNAERFEMEFGADGGPVPRFLGRSESAQTFNTLSEAIPEAHPDDDVTKITTQFGVDEFRFLLKQTRVEEKKTKKADKNRAKRLTAHRDWARSIKRVQRYLGLRSREVEGQVEPIDVDLLKHVAHEPEGSVLFVAIDIEAWEKDHNMITEVGIAILDTLVVRPIPPGENGVNWLPLVEARHIRVEENSWALNSRYVHGCPDRFNFGTSEFVKLDDISQLIKSIIDEATLVDPDTGTTQPRPVVLVFHEATSDLKYLQCVSYHAGDADNVIDVADTRVMYQSLVRKNDASSLVAALDYLELPHKNLHNAGNDAVYTLQAMVGLAVKKMGVRAERKKERADGYIPYSEFKVKEGWTSGDESDGGVPAGLPAGWSAEGIDN</sequence>
<feature type="region of interest" description="Disordered" evidence="1">
    <location>
        <begin position="582"/>
        <end position="608"/>
    </location>
</feature>
<dbReference type="InterPro" id="IPR012337">
    <property type="entry name" value="RNaseH-like_sf"/>
</dbReference>
<dbReference type="AlphaFoldDB" id="A0AAN6V8Z3"/>
<dbReference type="Gene3D" id="3.30.420.10">
    <property type="entry name" value="Ribonuclease H-like superfamily/Ribonuclease H"/>
    <property type="match status" value="1"/>
</dbReference>
<evidence type="ECO:0000256" key="1">
    <source>
        <dbReference type="SAM" id="MobiDB-lite"/>
    </source>
</evidence>
<reference evidence="3" key="2">
    <citation type="submission" date="2023-05" db="EMBL/GenBank/DDBJ databases">
        <authorList>
            <consortium name="Lawrence Berkeley National Laboratory"/>
            <person name="Steindorff A."/>
            <person name="Hensen N."/>
            <person name="Bonometti L."/>
            <person name="Westerberg I."/>
            <person name="Brannstrom I.O."/>
            <person name="Guillou S."/>
            <person name="Cros-Aarteil S."/>
            <person name="Calhoun S."/>
            <person name="Haridas S."/>
            <person name="Kuo A."/>
            <person name="Mondo S."/>
            <person name="Pangilinan J."/>
            <person name="Riley R."/>
            <person name="Labutti K."/>
            <person name="Andreopoulos B."/>
            <person name="Lipzen A."/>
            <person name="Chen C."/>
            <person name="Yanf M."/>
            <person name="Daum C."/>
            <person name="Ng V."/>
            <person name="Clum A."/>
            <person name="Ohm R."/>
            <person name="Martin F."/>
            <person name="Silar P."/>
            <person name="Natvig D."/>
            <person name="Lalanne C."/>
            <person name="Gautier V."/>
            <person name="Ament-Velasquez S.L."/>
            <person name="Kruys A."/>
            <person name="Hutchinson M.I."/>
            <person name="Powell A.J."/>
            <person name="Barry K."/>
            <person name="Miller A.N."/>
            <person name="Grigoriev I.V."/>
            <person name="Debuchy R."/>
            <person name="Gladieux P."/>
            <person name="Thoren M.H."/>
            <person name="Johannesson H."/>
        </authorList>
    </citation>
    <scope>NUCLEOTIDE SEQUENCE</scope>
    <source>
        <strain evidence="3">CBS 141.50</strain>
    </source>
</reference>
<evidence type="ECO:0000259" key="2">
    <source>
        <dbReference type="Pfam" id="PF21762"/>
    </source>
</evidence>
<evidence type="ECO:0000313" key="4">
    <source>
        <dbReference type="Proteomes" id="UP001302676"/>
    </source>
</evidence>
<dbReference type="GeneID" id="87819463"/>
<feature type="domain" description="Gfd2/YDR514C-like C-terminal" evidence="2">
    <location>
        <begin position="363"/>
        <end position="551"/>
    </location>
</feature>
<dbReference type="Pfam" id="PF21762">
    <property type="entry name" value="DEDDh_C"/>
    <property type="match status" value="1"/>
</dbReference>
<protein>
    <recommendedName>
        <fullName evidence="2">Gfd2/YDR514C-like C-terminal domain-containing protein</fullName>
    </recommendedName>
</protein>
<reference evidence="3" key="1">
    <citation type="journal article" date="2023" name="Mol. Phylogenet. Evol.">
        <title>Genome-scale phylogeny and comparative genomics of the fungal order Sordariales.</title>
        <authorList>
            <person name="Hensen N."/>
            <person name="Bonometti L."/>
            <person name="Westerberg I."/>
            <person name="Brannstrom I.O."/>
            <person name="Guillou S."/>
            <person name="Cros-Aarteil S."/>
            <person name="Calhoun S."/>
            <person name="Haridas S."/>
            <person name="Kuo A."/>
            <person name="Mondo S."/>
            <person name="Pangilinan J."/>
            <person name="Riley R."/>
            <person name="LaButti K."/>
            <person name="Andreopoulos B."/>
            <person name="Lipzen A."/>
            <person name="Chen C."/>
            <person name="Yan M."/>
            <person name="Daum C."/>
            <person name="Ng V."/>
            <person name="Clum A."/>
            <person name="Steindorff A."/>
            <person name="Ohm R.A."/>
            <person name="Martin F."/>
            <person name="Silar P."/>
            <person name="Natvig D.O."/>
            <person name="Lalanne C."/>
            <person name="Gautier V."/>
            <person name="Ament-Velasquez S.L."/>
            <person name="Kruys A."/>
            <person name="Hutchinson M.I."/>
            <person name="Powell A.J."/>
            <person name="Barry K."/>
            <person name="Miller A.N."/>
            <person name="Grigoriev I.V."/>
            <person name="Debuchy R."/>
            <person name="Gladieux P."/>
            <person name="Hiltunen Thoren M."/>
            <person name="Johannesson H."/>
        </authorList>
    </citation>
    <scope>NUCLEOTIDE SEQUENCE</scope>
    <source>
        <strain evidence="3">CBS 141.50</strain>
    </source>
</reference>
<keyword evidence="4" id="KW-1185">Reference proteome</keyword>
<dbReference type="InterPro" id="IPR036397">
    <property type="entry name" value="RNaseH_sf"/>
</dbReference>
<proteinExistence type="predicted"/>
<evidence type="ECO:0000313" key="3">
    <source>
        <dbReference type="EMBL" id="KAK4146965.1"/>
    </source>
</evidence>
<dbReference type="GO" id="GO:0005634">
    <property type="term" value="C:nucleus"/>
    <property type="evidence" value="ECO:0007669"/>
    <property type="project" value="TreeGrafter"/>
</dbReference>
<dbReference type="GO" id="GO:0003676">
    <property type="term" value="F:nucleic acid binding"/>
    <property type="evidence" value="ECO:0007669"/>
    <property type="project" value="InterPro"/>
</dbReference>
<name>A0AAN6V8Z3_9PEZI</name>
<dbReference type="PANTHER" id="PTHR28083:SF1">
    <property type="entry name" value="GOOD FOR FULL DBP5 ACTIVITY PROTEIN 2"/>
    <property type="match status" value="1"/>
</dbReference>
<dbReference type="SUPFAM" id="SSF53098">
    <property type="entry name" value="Ribonuclease H-like"/>
    <property type="match status" value="1"/>
</dbReference>
<comment type="caution">
    <text evidence="3">The sequence shown here is derived from an EMBL/GenBank/DDBJ whole genome shotgun (WGS) entry which is preliminary data.</text>
</comment>
<dbReference type="InterPro" id="IPR048519">
    <property type="entry name" value="Gfd2/YDR514C-like_C"/>
</dbReference>
<accession>A0AAN6V8Z3</accession>
<dbReference type="RefSeq" id="XP_062640336.1">
    <property type="nucleotide sequence ID" value="XM_062782850.1"/>
</dbReference>
<dbReference type="PANTHER" id="PTHR28083">
    <property type="entry name" value="GOOD FOR FULL DBP5 ACTIVITY PROTEIN 2"/>
    <property type="match status" value="1"/>
</dbReference>
<organism evidence="3 4">
    <name type="scientific">Dichotomopilus funicola</name>
    <dbReference type="NCBI Taxonomy" id="1934379"/>
    <lineage>
        <taxon>Eukaryota</taxon>
        <taxon>Fungi</taxon>
        <taxon>Dikarya</taxon>
        <taxon>Ascomycota</taxon>
        <taxon>Pezizomycotina</taxon>
        <taxon>Sordariomycetes</taxon>
        <taxon>Sordariomycetidae</taxon>
        <taxon>Sordariales</taxon>
        <taxon>Chaetomiaceae</taxon>
        <taxon>Dichotomopilus</taxon>
    </lineage>
</organism>